<accession>A0A9D9E7T4</accession>
<sequence length="241" mass="27956">MKYLGKHVFVPFISEETDSPIGVFEIDLTERYFSTMADIVEPFGNDIEEGGQCQENITDNQQNTNVKLFYNEWNYKHLEPFSSFTVEKMNELESDIDQLVEKNDAVVTTNDVSLSTKIDIWCKHFSKTANEFYGKILKVLKNNTDFPAETAIDNLYGENIAGLAESLQDYRIVDDDYAAMLIREKAEDDPLEIPSYVKDFDESSEYHIEDYGFNDAKLEESFNDWLDDQIDFCKERIETTK</sequence>
<reference evidence="1" key="1">
    <citation type="submission" date="2020-10" db="EMBL/GenBank/DDBJ databases">
        <authorList>
            <person name="Gilroy R."/>
        </authorList>
    </citation>
    <scope>NUCLEOTIDE SEQUENCE</scope>
    <source>
        <strain evidence="1">C6-149</strain>
    </source>
</reference>
<dbReference type="EMBL" id="JADIMP010000096">
    <property type="protein sequence ID" value="MBO8441970.1"/>
    <property type="molecule type" value="Genomic_DNA"/>
</dbReference>
<protein>
    <submittedName>
        <fullName evidence="1">Uncharacterized protein</fullName>
    </submittedName>
</protein>
<name>A0A9D9E7T4_9LACO</name>
<gene>
    <name evidence="1" type="ORF">IAA89_06025</name>
</gene>
<dbReference type="Proteomes" id="UP000823614">
    <property type="component" value="Unassembled WGS sequence"/>
</dbReference>
<dbReference type="AlphaFoldDB" id="A0A9D9E7T4"/>
<reference evidence="1" key="2">
    <citation type="journal article" date="2021" name="PeerJ">
        <title>Extensive microbial diversity within the chicken gut microbiome revealed by metagenomics and culture.</title>
        <authorList>
            <person name="Gilroy R."/>
            <person name="Ravi A."/>
            <person name="Getino M."/>
            <person name="Pursley I."/>
            <person name="Horton D.L."/>
            <person name="Alikhan N.F."/>
            <person name="Baker D."/>
            <person name="Gharbi K."/>
            <person name="Hall N."/>
            <person name="Watson M."/>
            <person name="Adriaenssens E.M."/>
            <person name="Foster-Nyarko E."/>
            <person name="Jarju S."/>
            <person name="Secka A."/>
            <person name="Antonio M."/>
            <person name="Oren A."/>
            <person name="Chaudhuri R.R."/>
            <person name="La Ragione R."/>
            <person name="Hildebrand F."/>
            <person name="Pallen M.J."/>
        </authorList>
    </citation>
    <scope>NUCLEOTIDE SEQUENCE</scope>
    <source>
        <strain evidence="1">C6-149</strain>
    </source>
</reference>
<organism evidence="1 2">
    <name type="scientific">Candidatus Gallilactobacillus intestinavium</name>
    <dbReference type="NCBI Taxonomy" id="2840838"/>
    <lineage>
        <taxon>Bacteria</taxon>
        <taxon>Bacillati</taxon>
        <taxon>Bacillota</taxon>
        <taxon>Bacilli</taxon>
        <taxon>Lactobacillales</taxon>
        <taxon>Lactobacillaceae</taxon>
        <taxon>Lactobacillaceae incertae sedis</taxon>
        <taxon>Candidatus Gallilactobacillus</taxon>
    </lineage>
</organism>
<proteinExistence type="predicted"/>
<evidence type="ECO:0000313" key="2">
    <source>
        <dbReference type="Proteomes" id="UP000823614"/>
    </source>
</evidence>
<evidence type="ECO:0000313" key="1">
    <source>
        <dbReference type="EMBL" id="MBO8441970.1"/>
    </source>
</evidence>
<comment type="caution">
    <text evidence="1">The sequence shown here is derived from an EMBL/GenBank/DDBJ whole genome shotgun (WGS) entry which is preliminary data.</text>
</comment>